<feature type="domain" description="DUF4037" evidence="1">
    <location>
        <begin position="125"/>
        <end position="224"/>
    </location>
</feature>
<evidence type="ECO:0000259" key="1">
    <source>
        <dbReference type="Pfam" id="PF13228"/>
    </source>
</evidence>
<dbReference type="Pfam" id="PF13228">
    <property type="entry name" value="DUF4037"/>
    <property type="match status" value="1"/>
</dbReference>
<dbReference type="InterPro" id="IPR025117">
    <property type="entry name" value="DUF4037"/>
</dbReference>
<dbReference type="EMBL" id="OJIN01000125">
    <property type="protein sequence ID" value="SPD74187.1"/>
    <property type="molecule type" value="Genomic_DNA"/>
</dbReference>
<evidence type="ECO:0000313" key="2">
    <source>
        <dbReference type="EMBL" id="SPD74187.1"/>
    </source>
</evidence>
<proteinExistence type="predicted"/>
<organism evidence="2">
    <name type="scientific">uncultured Desulfobacterium sp</name>
    <dbReference type="NCBI Taxonomy" id="201089"/>
    <lineage>
        <taxon>Bacteria</taxon>
        <taxon>Pseudomonadati</taxon>
        <taxon>Thermodesulfobacteriota</taxon>
        <taxon>Desulfobacteria</taxon>
        <taxon>Desulfobacterales</taxon>
        <taxon>Desulfobacteriaceae</taxon>
        <taxon>Desulfobacterium</taxon>
        <taxon>environmental samples</taxon>
    </lineage>
</organism>
<gene>
    <name evidence="2" type="ORF">PITCH_A2100004</name>
</gene>
<protein>
    <recommendedName>
        <fullName evidence="1">DUF4037 domain-containing protein</fullName>
    </recommendedName>
</protein>
<sequence>MKGLDLSEEFYRAFGAGMIKTKFPALKDRIAVGLVGLGSECFGFDDKFSRDHDWGPGFCMWLEKGDYSAFGVSLQKAYEALPDRFMGFQRKKSIWGDGRTGVLNTDDFYISFIGLPHAPEVLHRWLTIPETSLAACTNGRVFNDPLGVFSTIRQQLLNHYPEDIRLKKIAARCMTAAQSGQYNYSRSLRRKASYPVYQSLVKFCEDVFSLVFLLNRRYMPFYKWASKAAGSLPVLGAFISQAVEKLLQEEKPQKKEGYIETICARIIEALKGQGLSDSQSDFLLDHGPRVHSLIRDDSLKRLDMWWSGA</sequence>
<reference evidence="2" key="1">
    <citation type="submission" date="2018-01" db="EMBL/GenBank/DDBJ databases">
        <authorList>
            <person name="Regsiter A."/>
            <person name="William W."/>
        </authorList>
    </citation>
    <scope>NUCLEOTIDE SEQUENCE</scope>
    <source>
        <strain evidence="2">TRIP AH-1</strain>
    </source>
</reference>
<name>A0A445MXH5_9BACT</name>
<accession>A0A445MXH5</accession>
<dbReference type="AlphaFoldDB" id="A0A445MXH5"/>